<organism evidence="3 4">
    <name type="scientific">Vombatus ursinus</name>
    <name type="common">Common wombat</name>
    <dbReference type="NCBI Taxonomy" id="29139"/>
    <lineage>
        <taxon>Eukaryota</taxon>
        <taxon>Metazoa</taxon>
        <taxon>Chordata</taxon>
        <taxon>Craniata</taxon>
        <taxon>Vertebrata</taxon>
        <taxon>Euteleostomi</taxon>
        <taxon>Mammalia</taxon>
        <taxon>Metatheria</taxon>
        <taxon>Diprotodontia</taxon>
        <taxon>Vombatidae</taxon>
        <taxon>Vombatus</taxon>
    </lineage>
</organism>
<evidence type="ECO:0000313" key="3">
    <source>
        <dbReference type="Ensembl" id="ENSVURP00010010671.1"/>
    </source>
</evidence>
<dbReference type="GeneTree" id="ENSGT00940000160965"/>
<dbReference type="AlphaFoldDB" id="A0A4X2KKX4"/>
<keyword evidence="1" id="KW-1133">Transmembrane helix</keyword>
<feature type="transmembrane region" description="Helical" evidence="1">
    <location>
        <begin position="49"/>
        <end position="68"/>
    </location>
</feature>
<dbReference type="CDD" id="cd00143">
    <property type="entry name" value="PP2Cc"/>
    <property type="match status" value="1"/>
</dbReference>
<dbReference type="Gene3D" id="3.60.40.10">
    <property type="entry name" value="PPM-type phosphatase domain"/>
    <property type="match status" value="1"/>
</dbReference>
<dbReference type="Proteomes" id="UP000314987">
    <property type="component" value="Unassembled WGS sequence"/>
</dbReference>
<reference evidence="3" key="3">
    <citation type="submission" date="2025-09" db="UniProtKB">
        <authorList>
            <consortium name="Ensembl"/>
        </authorList>
    </citation>
    <scope>IDENTIFICATION</scope>
</reference>
<name>A0A4X2KKX4_VOMUR</name>
<dbReference type="InterPro" id="IPR015655">
    <property type="entry name" value="PP2C"/>
</dbReference>
<dbReference type="InterPro" id="IPR036457">
    <property type="entry name" value="PPM-type-like_dom_sf"/>
</dbReference>
<dbReference type="GO" id="GO:0004741">
    <property type="term" value="F:[pyruvate dehydrogenase (acetyl-transferring)]-phosphatase activity"/>
    <property type="evidence" value="ECO:0007669"/>
    <property type="project" value="TreeGrafter"/>
</dbReference>
<dbReference type="Ensembl" id="ENSVURT00010012113.1">
    <property type="protein sequence ID" value="ENSVURP00010010671.1"/>
    <property type="gene ID" value="ENSVURG00010008231.1"/>
</dbReference>
<dbReference type="PANTHER" id="PTHR13832:SF305">
    <property type="entry name" value="PROTEIN PHOSPHATASE 1J"/>
    <property type="match status" value="1"/>
</dbReference>
<accession>A0A4X2KKX4</accession>
<feature type="domain" description="PPM-type phosphatase" evidence="2">
    <location>
        <begin position="1"/>
        <end position="292"/>
    </location>
</feature>
<reference evidence="3" key="2">
    <citation type="submission" date="2025-08" db="UniProtKB">
        <authorList>
            <consortium name="Ensembl"/>
        </authorList>
    </citation>
    <scope>IDENTIFICATION</scope>
</reference>
<dbReference type="SMART" id="SM00332">
    <property type="entry name" value="PP2Cc"/>
    <property type="match status" value="1"/>
</dbReference>
<dbReference type="Pfam" id="PF00481">
    <property type="entry name" value="PP2C"/>
    <property type="match status" value="2"/>
</dbReference>
<dbReference type="PANTHER" id="PTHR13832">
    <property type="entry name" value="PROTEIN PHOSPHATASE 2C"/>
    <property type="match status" value="1"/>
</dbReference>
<gene>
    <name evidence="3" type="primary">PPM1J</name>
</gene>
<reference evidence="4" key="1">
    <citation type="submission" date="2018-12" db="EMBL/GenBank/DDBJ databases">
        <authorList>
            <person name="Yazar S."/>
        </authorList>
    </citation>
    <scope>NUCLEOTIDE SEQUENCE [LARGE SCALE GENOMIC DNA]</scope>
</reference>
<dbReference type="PROSITE" id="PS51746">
    <property type="entry name" value="PPM_2"/>
    <property type="match status" value="1"/>
</dbReference>
<evidence type="ECO:0000256" key="1">
    <source>
        <dbReference type="SAM" id="Phobius"/>
    </source>
</evidence>
<protein>
    <submittedName>
        <fullName evidence="3">Protein phosphatase, Mg2+/Mn2+ dependent 1J</fullName>
    </submittedName>
</protein>
<keyword evidence="1" id="KW-0812">Transmembrane</keyword>
<evidence type="ECO:0000313" key="4">
    <source>
        <dbReference type="Proteomes" id="UP000314987"/>
    </source>
</evidence>
<keyword evidence="1" id="KW-0472">Membrane</keyword>
<keyword evidence="4" id="KW-1185">Reference proteome</keyword>
<proteinExistence type="predicted"/>
<dbReference type="InterPro" id="IPR001932">
    <property type="entry name" value="PPM-type_phosphatase-like_dom"/>
</dbReference>
<sequence>MASRLLHRHIREQLRGLNEVTHESLVVGAIENAFRFMDEHMARKQRNQYAVGGCCALVTVYLLGKMYVANAGDSRAIIVRNGDIIPMSREFTPETERQRLQLLGFLKPELLGNEFTHLEFPRRVQPKELGRRMLYRDQSMTGWAYKKIELQDLRFPLVCGEGKKARVMATIGVTRGLGDHNLKVSSSTLPVKPFLSCFPEVQVYDLTQYEHCPDDVLILGTDGLWDVSSDKDVAATVDKVLSSYEPNDPSRYTSLAQALVLGARGISREQGWRLPNNKMGSGDDISVFVIPLGGADSYT</sequence>
<evidence type="ECO:0000259" key="2">
    <source>
        <dbReference type="PROSITE" id="PS51746"/>
    </source>
</evidence>
<dbReference type="GO" id="GO:0005739">
    <property type="term" value="C:mitochondrion"/>
    <property type="evidence" value="ECO:0007669"/>
    <property type="project" value="TreeGrafter"/>
</dbReference>
<dbReference type="SUPFAM" id="SSF81606">
    <property type="entry name" value="PP2C-like"/>
    <property type="match status" value="1"/>
</dbReference>